<keyword evidence="6" id="KW-0443">Lipid metabolism</keyword>
<name>A0ABS1BZM1_9BACT</name>
<dbReference type="Proteomes" id="UP000644147">
    <property type="component" value="Unassembled WGS sequence"/>
</dbReference>
<keyword evidence="5" id="KW-0442">Lipid degradation</keyword>
<evidence type="ECO:0000256" key="6">
    <source>
        <dbReference type="ARBA" id="ARBA00023098"/>
    </source>
</evidence>
<evidence type="ECO:0000256" key="1">
    <source>
        <dbReference type="ARBA" id="ARBA00000798"/>
    </source>
</evidence>
<dbReference type="Gene3D" id="3.30.870.10">
    <property type="entry name" value="Endonuclease Chain A"/>
    <property type="match status" value="1"/>
</dbReference>
<evidence type="ECO:0000256" key="4">
    <source>
        <dbReference type="ARBA" id="ARBA00022801"/>
    </source>
</evidence>
<dbReference type="InterPro" id="IPR051406">
    <property type="entry name" value="PLD_domain"/>
</dbReference>
<accession>A0ABS1BZM1</accession>
<evidence type="ECO:0000256" key="2">
    <source>
        <dbReference type="ARBA" id="ARBA00008664"/>
    </source>
</evidence>
<dbReference type="EMBL" id="JAEHFX010000002">
    <property type="protein sequence ID" value="MBK0402596.1"/>
    <property type="molecule type" value="Genomic_DNA"/>
</dbReference>
<evidence type="ECO:0000256" key="3">
    <source>
        <dbReference type="ARBA" id="ARBA00012027"/>
    </source>
</evidence>
<dbReference type="EC" id="3.1.4.4" evidence="3"/>
<feature type="domain" description="PLD phosphodiesterase" evidence="7">
    <location>
        <begin position="95"/>
        <end position="122"/>
    </location>
</feature>
<sequence length="159" mass="18133">MFSVLKSSEKVISKAYFSPGTECQQAIISAIDNAKTSIKICVFTISDDLITRAILTAHRRGIPIKLLTDNEKLFDQGSDIKELAQARVEIRTDNTRNHMHHKFAIIDHQVLITGSYNWTRSAAIYNHENLIVTNGKDLVEFFLVEFDMLWKEMSVFEGL</sequence>
<dbReference type="PANTHER" id="PTHR43856:SF1">
    <property type="entry name" value="MITOCHONDRIAL CARDIOLIPIN HYDROLASE"/>
    <property type="match status" value="1"/>
</dbReference>
<organism evidence="8 9">
    <name type="scientific">Adhaeribacter terrigena</name>
    <dbReference type="NCBI Taxonomy" id="2793070"/>
    <lineage>
        <taxon>Bacteria</taxon>
        <taxon>Pseudomonadati</taxon>
        <taxon>Bacteroidota</taxon>
        <taxon>Cytophagia</taxon>
        <taxon>Cytophagales</taxon>
        <taxon>Hymenobacteraceae</taxon>
        <taxon>Adhaeribacter</taxon>
    </lineage>
</organism>
<dbReference type="InterPro" id="IPR025202">
    <property type="entry name" value="PLD-like_dom"/>
</dbReference>
<dbReference type="InterPro" id="IPR001736">
    <property type="entry name" value="PLipase_D/transphosphatidylase"/>
</dbReference>
<proteinExistence type="inferred from homology"/>
<dbReference type="PANTHER" id="PTHR43856">
    <property type="entry name" value="CARDIOLIPIN HYDROLASE"/>
    <property type="match status" value="1"/>
</dbReference>
<comment type="caution">
    <text evidence="8">The sequence shown here is derived from an EMBL/GenBank/DDBJ whole genome shotgun (WGS) entry which is preliminary data.</text>
</comment>
<evidence type="ECO:0000259" key="7">
    <source>
        <dbReference type="PROSITE" id="PS50035"/>
    </source>
</evidence>
<dbReference type="SUPFAM" id="SSF56024">
    <property type="entry name" value="Phospholipase D/nuclease"/>
    <property type="match status" value="1"/>
</dbReference>
<gene>
    <name evidence="8" type="ORF">I5M27_06340</name>
</gene>
<keyword evidence="9" id="KW-1185">Reference proteome</keyword>
<evidence type="ECO:0000256" key="5">
    <source>
        <dbReference type="ARBA" id="ARBA00022963"/>
    </source>
</evidence>
<evidence type="ECO:0000313" key="9">
    <source>
        <dbReference type="Proteomes" id="UP000644147"/>
    </source>
</evidence>
<dbReference type="Pfam" id="PF13091">
    <property type="entry name" value="PLDc_2"/>
    <property type="match status" value="1"/>
</dbReference>
<dbReference type="CDD" id="cd09171">
    <property type="entry name" value="PLDc_vPLD6_like"/>
    <property type="match status" value="1"/>
</dbReference>
<evidence type="ECO:0000313" key="8">
    <source>
        <dbReference type="EMBL" id="MBK0402596.1"/>
    </source>
</evidence>
<dbReference type="RefSeq" id="WP_200505339.1">
    <property type="nucleotide sequence ID" value="NZ_JAEHFX010000002.1"/>
</dbReference>
<comment type="similarity">
    <text evidence="2">Belongs to the phospholipase D family.</text>
</comment>
<reference evidence="8 9" key="1">
    <citation type="submission" date="2020-12" db="EMBL/GenBank/DDBJ databases">
        <title>Bacterial novel species Adhaeribacter sp. BT258 isolated from soil.</title>
        <authorList>
            <person name="Jung H.-Y."/>
        </authorList>
    </citation>
    <scope>NUCLEOTIDE SEQUENCE [LARGE SCALE GENOMIC DNA]</scope>
    <source>
        <strain evidence="8 9">BT258</strain>
    </source>
</reference>
<protein>
    <recommendedName>
        <fullName evidence="3">phospholipase D</fullName>
        <ecNumber evidence="3">3.1.4.4</ecNumber>
    </recommendedName>
</protein>
<comment type="catalytic activity">
    <reaction evidence="1">
        <text>a 1,2-diacyl-sn-glycero-3-phosphocholine + H2O = a 1,2-diacyl-sn-glycero-3-phosphate + choline + H(+)</text>
        <dbReference type="Rhea" id="RHEA:14445"/>
        <dbReference type="ChEBI" id="CHEBI:15354"/>
        <dbReference type="ChEBI" id="CHEBI:15377"/>
        <dbReference type="ChEBI" id="CHEBI:15378"/>
        <dbReference type="ChEBI" id="CHEBI:57643"/>
        <dbReference type="ChEBI" id="CHEBI:58608"/>
        <dbReference type="EC" id="3.1.4.4"/>
    </reaction>
</comment>
<keyword evidence="4" id="KW-0378">Hydrolase</keyword>
<dbReference type="PROSITE" id="PS50035">
    <property type="entry name" value="PLD"/>
    <property type="match status" value="1"/>
</dbReference>